<evidence type="ECO:0008006" key="3">
    <source>
        <dbReference type="Google" id="ProtNLM"/>
    </source>
</evidence>
<comment type="caution">
    <text evidence="1">The sequence shown here is derived from an EMBL/GenBank/DDBJ whole genome shotgun (WGS) entry which is preliminary data.</text>
</comment>
<reference evidence="1" key="1">
    <citation type="submission" date="2020-10" db="EMBL/GenBank/DDBJ databases">
        <title>Taxonomic study of unclassified bacteria belonging to the class Ktedonobacteria.</title>
        <authorList>
            <person name="Yabe S."/>
            <person name="Wang C.M."/>
            <person name="Zheng Y."/>
            <person name="Sakai Y."/>
            <person name="Cavaletti L."/>
            <person name="Monciardini P."/>
            <person name="Donadio S."/>
        </authorList>
    </citation>
    <scope>NUCLEOTIDE SEQUENCE</scope>
    <source>
        <strain evidence="1">ID150040</strain>
    </source>
</reference>
<dbReference type="Gene3D" id="1.25.40.10">
    <property type="entry name" value="Tetratricopeptide repeat domain"/>
    <property type="match status" value="1"/>
</dbReference>
<evidence type="ECO:0000313" key="1">
    <source>
        <dbReference type="EMBL" id="GHO90709.1"/>
    </source>
</evidence>
<organism evidence="1 2">
    <name type="scientific">Reticulibacter mediterranei</name>
    <dbReference type="NCBI Taxonomy" id="2778369"/>
    <lineage>
        <taxon>Bacteria</taxon>
        <taxon>Bacillati</taxon>
        <taxon>Chloroflexota</taxon>
        <taxon>Ktedonobacteria</taxon>
        <taxon>Ktedonobacterales</taxon>
        <taxon>Reticulibacteraceae</taxon>
        <taxon>Reticulibacter</taxon>
    </lineage>
</organism>
<dbReference type="Proteomes" id="UP000597444">
    <property type="component" value="Unassembled WGS sequence"/>
</dbReference>
<name>A0A8J3IGC4_9CHLR</name>
<keyword evidence="2" id="KW-1185">Reference proteome</keyword>
<proteinExistence type="predicted"/>
<gene>
    <name evidence="1" type="ORF">KSF_007570</name>
</gene>
<protein>
    <recommendedName>
        <fullName evidence="3">Tetratricopeptide repeat protein</fullName>
    </recommendedName>
</protein>
<dbReference type="AlphaFoldDB" id="A0A8J3IGC4"/>
<evidence type="ECO:0000313" key="2">
    <source>
        <dbReference type="Proteomes" id="UP000597444"/>
    </source>
</evidence>
<dbReference type="InterPro" id="IPR011990">
    <property type="entry name" value="TPR-like_helical_dom_sf"/>
</dbReference>
<dbReference type="EMBL" id="BNJK01000001">
    <property type="protein sequence ID" value="GHO90709.1"/>
    <property type="molecule type" value="Genomic_DNA"/>
</dbReference>
<sequence>MSPQGEGWTLFNIGMLNRSWGNYDLALACFLYAKDIFNTINDLDNTEIQSDYSTNY</sequence>
<accession>A0A8J3IGC4</accession>